<keyword evidence="1" id="KW-0862">Zinc</keyword>
<sequence length="927" mass="101686">MAERGIFVFEADNADFKNRKRAAKACASCQKRKKRCSHTFTKSTDQQAEKDSAEKVLPQLSHKEPVKFVGDLNPESVLTELTQRSKDSPRYSRIGVWVEQSRLEQEQYRRQQEAAARNGNSGETEAGLKKQAAVQRYSKIERGRRTLTGHQKNYLQAVGALRVLPKATQDALITTYVACIDPLLPVIDCKKLLQDYTNAEASVFLVQAICLVTCKTQEAIPYLRLYEDGPLMDAIPFARALHTGLDAAMKADLEADRFTKVQIMTLMSLHNDGPGGIEESSLHLTMAIHDAQTTGLHINTPGRSSNDQPAMLWWTLWTLDKFNACLGGRPLMIADRDIDIKRPSLEQNVRSQTMAVWLAMGELLDEVIEFYRPGVDPETAGWENDFPSFEKLTENCSMDILGPSQRNLLEICYNIIGILSCRAGGPMSRSYNRRIESADRIQKLTAEGRFAHLPPLPLVPYAISLSLTVAYRGLRDSHSDPVKTQSDLAARCGILESLNKTWWTADAMAKLGRKALKSLQQPAQADGQRKSTTELNVGDALEAEVAPCKYGPFNSKSDDVGDALEVEVAPCKFGPFNGKAKNSRGNTSPVTANGPSNAGAPLARTSSGESNGLQVLSQAAATMGKPKQSGENMDLSNLRINGSHTSNSRRMNQTSNPNKRPRYNSDNAPARSNISDSTFSPNGNHLMVSTPSATTRMSTMSNTPAQTPLQDITPTMTLNNQTMKLNHNPSTGVFEINPIHDPFCATYDLDPDSTTTDLNTAANLDSNMATTSSAAAQHPQMYNPRMSVPLHGNQNIDIDMYNYNDLDNLFDGFFDLSMPTMFQDPLFEGAEYDQFTFNFLTGGASGGPSGAGSVDMGYMQGVQQTQGQGQGGQVAGTGNGWQGNRNVSMNMNMNMNGNGNVNTNEVHKVSPPNGMGANHWCWDEEDY</sequence>
<evidence type="ECO:0000256" key="5">
    <source>
        <dbReference type="ARBA" id="ARBA00023242"/>
    </source>
</evidence>
<feature type="compositionally biased region" description="Polar residues" evidence="6">
    <location>
        <begin position="604"/>
        <end position="620"/>
    </location>
</feature>
<evidence type="ECO:0000256" key="4">
    <source>
        <dbReference type="ARBA" id="ARBA00023163"/>
    </source>
</evidence>
<proteinExistence type="predicted"/>
<keyword evidence="9" id="KW-1185">Reference proteome</keyword>
<evidence type="ECO:0000259" key="7">
    <source>
        <dbReference type="SMART" id="SM00906"/>
    </source>
</evidence>
<keyword evidence="5" id="KW-0539">Nucleus</keyword>
<dbReference type="AlphaFoldDB" id="A0AAN8I2Q0"/>
<dbReference type="InterPro" id="IPR007219">
    <property type="entry name" value="XnlR_reg_dom"/>
</dbReference>
<dbReference type="GO" id="GO:0008270">
    <property type="term" value="F:zinc ion binding"/>
    <property type="evidence" value="ECO:0007669"/>
    <property type="project" value="InterPro"/>
</dbReference>
<evidence type="ECO:0000313" key="8">
    <source>
        <dbReference type="EMBL" id="KAK5949099.1"/>
    </source>
</evidence>
<evidence type="ECO:0000256" key="1">
    <source>
        <dbReference type="ARBA" id="ARBA00022833"/>
    </source>
</evidence>
<protein>
    <recommendedName>
        <fullName evidence="7">Xylanolytic transcriptional activator regulatory domain-containing protein</fullName>
    </recommendedName>
</protein>
<evidence type="ECO:0000256" key="2">
    <source>
        <dbReference type="ARBA" id="ARBA00023015"/>
    </source>
</evidence>
<keyword evidence="3" id="KW-0238">DNA-binding</keyword>
<reference evidence="8 9" key="1">
    <citation type="submission" date="2022-12" db="EMBL/GenBank/DDBJ databases">
        <title>Genomic features and morphological characterization of a novel Knufia sp. strain isolated from spacecraft assembly facility.</title>
        <authorList>
            <person name="Teixeira M."/>
            <person name="Chander A.M."/>
            <person name="Stajich J.E."/>
            <person name="Venkateswaran K."/>
        </authorList>
    </citation>
    <scope>NUCLEOTIDE SEQUENCE [LARGE SCALE GENOMIC DNA]</scope>
    <source>
        <strain evidence="8 9">FJI-L2-BK-P2</strain>
    </source>
</reference>
<organism evidence="8 9">
    <name type="scientific">Knufia fluminis</name>
    <dbReference type="NCBI Taxonomy" id="191047"/>
    <lineage>
        <taxon>Eukaryota</taxon>
        <taxon>Fungi</taxon>
        <taxon>Dikarya</taxon>
        <taxon>Ascomycota</taxon>
        <taxon>Pezizomycotina</taxon>
        <taxon>Eurotiomycetes</taxon>
        <taxon>Chaetothyriomycetidae</taxon>
        <taxon>Chaetothyriales</taxon>
        <taxon>Trichomeriaceae</taxon>
        <taxon>Knufia</taxon>
    </lineage>
</organism>
<evidence type="ECO:0000256" key="3">
    <source>
        <dbReference type="ARBA" id="ARBA00023125"/>
    </source>
</evidence>
<gene>
    <name evidence="8" type="ORF">OHC33_009840</name>
</gene>
<dbReference type="CDD" id="cd12148">
    <property type="entry name" value="fungal_TF_MHR"/>
    <property type="match status" value="1"/>
</dbReference>
<feature type="domain" description="Xylanolytic transcriptional activator regulatory" evidence="7">
    <location>
        <begin position="280"/>
        <end position="349"/>
    </location>
</feature>
<feature type="compositionally biased region" description="Polar residues" evidence="6">
    <location>
        <begin position="629"/>
        <end position="685"/>
    </location>
</feature>
<accession>A0AAN8I2Q0</accession>
<dbReference type="InterPro" id="IPR001138">
    <property type="entry name" value="Zn2Cys6_DnaBD"/>
</dbReference>
<feature type="compositionally biased region" description="Polar residues" evidence="6">
    <location>
        <begin position="583"/>
        <end position="596"/>
    </location>
</feature>
<dbReference type="GO" id="GO:0003677">
    <property type="term" value="F:DNA binding"/>
    <property type="evidence" value="ECO:0007669"/>
    <property type="project" value="UniProtKB-KW"/>
</dbReference>
<feature type="region of interest" description="Disordered" evidence="6">
    <location>
        <begin position="110"/>
        <end position="130"/>
    </location>
</feature>
<dbReference type="SMART" id="SM00906">
    <property type="entry name" value="Fungal_trans"/>
    <property type="match status" value="1"/>
</dbReference>
<keyword evidence="4" id="KW-0804">Transcription</keyword>
<dbReference type="InterPro" id="IPR052073">
    <property type="entry name" value="Amide_Lactam_Regulators"/>
</dbReference>
<dbReference type="GO" id="GO:0006351">
    <property type="term" value="P:DNA-templated transcription"/>
    <property type="evidence" value="ECO:0007669"/>
    <property type="project" value="InterPro"/>
</dbReference>
<dbReference type="PANTHER" id="PTHR47171">
    <property type="entry name" value="FARA-RELATED"/>
    <property type="match status" value="1"/>
</dbReference>
<evidence type="ECO:0000256" key="6">
    <source>
        <dbReference type="SAM" id="MobiDB-lite"/>
    </source>
</evidence>
<dbReference type="PANTHER" id="PTHR47171:SF6">
    <property type="entry name" value="SPECIFIC TRANSCRIPTION FACTOR, PUTATIVE (AFU_ORTHOLOGUE AFUA_2G06130)-RELATED"/>
    <property type="match status" value="1"/>
</dbReference>
<feature type="region of interest" description="Disordered" evidence="6">
    <location>
        <begin position="574"/>
        <end position="685"/>
    </location>
</feature>
<dbReference type="Pfam" id="PF04082">
    <property type="entry name" value="Fungal_trans"/>
    <property type="match status" value="1"/>
</dbReference>
<dbReference type="CDD" id="cd00067">
    <property type="entry name" value="GAL4"/>
    <property type="match status" value="1"/>
</dbReference>
<dbReference type="Proteomes" id="UP001316803">
    <property type="component" value="Unassembled WGS sequence"/>
</dbReference>
<name>A0AAN8I2Q0_9EURO</name>
<dbReference type="GO" id="GO:0000981">
    <property type="term" value="F:DNA-binding transcription factor activity, RNA polymerase II-specific"/>
    <property type="evidence" value="ECO:0007669"/>
    <property type="project" value="InterPro"/>
</dbReference>
<evidence type="ECO:0000313" key="9">
    <source>
        <dbReference type="Proteomes" id="UP001316803"/>
    </source>
</evidence>
<dbReference type="EMBL" id="JAKLMC020000039">
    <property type="protein sequence ID" value="KAK5949099.1"/>
    <property type="molecule type" value="Genomic_DNA"/>
</dbReference>
<comment type="caution">
    <text evidence="8">The sequence shown here is derived from an EMBL/GenBank/DDBJ whole genome shotgun (WGS) entry which is preliminary data.</text>
</comment>
<keyword evidence="2" id="KW-0805">Transcription regulation</keyword>